<accession>A0ABS9KZM8</accession>
<evidence type="ECO:0000313" key="1">
    <source>
        <dbReference type="EMBL" id="MCG2617779.1"/>
    </source>
</evidence>
<sequence length="47" mass="5414">MPVFLCEWIKINHSKIAEINAPMPSTRKSFLSVKFILWMIADSIYGS</sequence>
<name>A0ABS9KZM8_9BACT</name>
<dbReference type="RefSeq" id="WP_237876606.1">
    <property type="nucleotide sequence ID" value="NZ_JAKLTR010000025.1"/>
</dbReference>
<proteinExistence type="predicted"/>
<gene>
    <name evidence="1" type="ORF">LZZ85_25990</name>
</gene>
<organism evidence="1 2">
    <name type="scientific">Terrimonas ginsenosidimutans</name>
    <dbReference type="NCBI Taxonomy" id="2908004"/>
    <lineage>
        <taxon>Bacteria</taxon>
        <taxon>Pseudomonadati</taxon>
        <taxon>Bacteroidota</taxon>
        <taxon>Chitinophagia</taxon>
        <taxon>Chitinophagales</taxon>
        <taxon>Chitinophagaceae</taxon>
        <taxon>Terrimonas</taxon>
    </lineage>
</organism>
<reference evidence="1" key="1">
    <citation type="submission" date="2022-01" db="EMBL/GenBank/DDBJ databases">
        <authorList>
            <person name="Jo J.-H."/>
            <person name="Im W.-T."/>
        </authorList>
    </citation>
    <scope>NUCLEOTIDE SEQUENCE</scope>
    <source>
        <strain evidence="1">NA20</strain>
    </source>
</reference>
<protein>
    <submittedName>
        <fullName evidence="1">Uncharacterized protein</fullName>
    </submittedName>
</protein>
<dbReference type="Proteomes" id="UP001165367">
    <property type="component" value="Unassembled WGS sequence"/>
</dbReference>
<comment type="caution">
    <text evidence="1">The sequence shown here is derived from an EMBL/GenBank/DDBJ whole genome shotgun (WGS) entry which is preliminary data.</text>
</comment>
<keyword evidence="2" id="KW-1185">Reference proteome</keyword>
<evidence type="ECO:0000313" key="2">
    <source>
        <dbReference type="Proteomes" id="UP001165367"/>
    </source>
</evidence>
<dbReference type="EMBL" id="JAKLTR010000025">
    <property type="protein sequence ID" value="MCG2617779.1"/>
    <property type="molecule type" value="Genomic_DNA"/>
</dbReference>